<sequence length="80" mass="8979">MRRIASKRERASNKLQQRIVWPARGAARRMQKRKFLVGMAVLALSVVAGGEDMALSRETRLMPQLEALRQGMPMSAVEKG</sequence>
<accession>A0A1L5PC44</accession>
<evidence type="ECO:0000313" key="2">
    <source>
        <dbReference type="Proteomes" id="UP000185109"/>
    </source>
</evidence>
<proteinExistence type="predicted"/>
<dbReference type="Proteomes" id="UP000185109">
    <property type="component" value="Plasmid pRsp8C3c"/>
</dbReference>
<dbReference type="AlphaFoldDB" id="A0A1L5PC44"/>
<organism evidence="1 2">
    <name type="scientific">Rhizobium etli 8C-3</name>
    <dbReference type="NCBI Taxonomy" id="538025"/>
    <lineage>
        <taxon>Bacteria</taxon>
        <taxon>Pseudomonadati</taxon>
        <taxon>Pseudomonadota</taxon>
        <taxon>Alphaproteobacteria</taxon>
        <taxon>Hyphomicrobiales</taxon>
        <taxon>Rhizobiaceae</taxon>
        <taxon>Rhizobium/Agrobacterium group</taxon>
        <taxon>Rhizobium</taxon>
    </lineage>
</organism>
<keyword evidence="1" id="KW-0614">Plasmid</keyword>
<geneLocation type="plasmid" evidence="2">
    <name>prsp8c3c</name>
</geneLocation>
<protein>
    <submittedName>
        <fullName evidence="1">Uncharacterized protein</fullName>
    </submittedName>
</protein>
<name>A0A1L5PC44_RHIET</name>
<reference evidence="1 2" key="1">
    <citation type="submission" date="2016-09" db="EMBL/GenBank/DDBJ databases">
        <title>The complete genome sequences of Rhizobium gallicum, symbiovars gallicum and phaseoli, symbionts associated to common bean (Phaseolus vulgaris).</title>
        <authorList>
            <person name="Bustos P."/>
            <person name="Santamaria R.I."/>
            <person name="Perez-Carrascal O.M."/>
            <person name="Juarez S."/>
            <person name="Lozano L."/>
            <person name="Martinez-Flores I."/>
            <person name="Martinez-Romero E."/>
            <person name="Cevallos M."/>
            <person name="Romero D."/>
            <person name="Davila G."/>
            <person name="Gonzalez V."/>
        </authorList>
    </citation>
    <scope>NUCLEOTIDE SEQUENCE [LARGE SCALE GENOMIC DNA]</scope>
    <source>
        <strain evidence="1 2">8C-3</strain>
        <plasmid evidence="2">Plasmid prsp8c3c</plasmid>
    </source>
</reference>
<gene>
    <name evidence="1" type="ORF">AM571_PC00111</name>
</gene>
<evidence type="ECO:0000313" key="1">
    <source>
        <dbReference type="EMBL" id="APO77857.1"/>
    </source>
</evidence>
<dbReference type="EMBL" id="CP017244">
    <property type="protein sequence ID" value="APO77857.1"/>
    <property type="molecule type" value="Genomic_DNA"/>
</dbReference>